<accession>A0A849C064</accession>
<name>A0A849C064_9NOCA</name>
<sequence length="50" mass="5637">MSFEIIDPTARSATRRKEETALNPEFTRDHAPARGLDQLGRSIGRLVERA</sequence>
<reference evidence="2 3" key="1">
    <citation type="submission" date="2020-05" db="EMBL/GenBank/DDBJ databases">
        <title>MicrobeNet Type strains.</title>
        <authorList>
            <person name="Nicholson A.C."/>
        </authorList>
    </citation>
    <scope>NUCLEOTIDE SEQUENCE [LARGE SCALE GENOMIC DNA]</scope>
    <source>
        <strain evidence="2 3">JCM 3224</strain>
    </source>
</reference>
<dbReference type="Proteomes" id="UP000586827">
    <property type="component" value="Unassembled WGS sequence"/>
</dbReference>
<keyword evidence="3" id="KW-1185">Reference proteome</keyword>
<evidence type="ECO:0000313" key="3">
    <source>
        <dbReference type="Proteomes" id="UP000586827"/>
    </source>
</evidence>
<dbReference type="AlphaFoldDB" id="A0A849C064"/>
<evidence type="ECO:0000313" key="2">
    <source>
        <dbReference type="EMBL" id="NNH70836.1"/>
    </source>
</evidence>
<comment type="caution">
    <text evidence="2">The sequence shown here is derived from an EMBL/GenBank/DDBJ whole genome shotgun (WGS) entry which is preliminary data.</text>
</comment>
<dbReference type="RefSeq" id="WP_157552601.1">
    <property type="nucleotide sequence ID" value="NZ_JABELX010000004.1"/>
</dbReference>
<feature type="region of interest" description="Disordered" evidence="1">
    <location>
        <begin position="1"/>
        <end position="22"/>
    </location>
</feature>
<organism evidence="2 3">
    <name type="scientific">Nocardia uniformis</name>
    <dbReference type="NCBI Taxonomy" id="53432"/>
    <lineage>
        <taxon>Bacteria</taxon>
        <taxon>Bacillati</taxon>
        <taxon>Actinomycetota</taxon>
        <taxon>Actinomycetes</taxon>
        <taxon>Mycobacteriales</taxon>
        <taxon>Nocardiaceae</taxon>
        <taxon>Nocardia</taxon>
    </lineage>
</organism>
<dbReference type="EMBL" id="JABELX010000004">
    <property type="protein sequence ID" value="NNH70836.1"/>
    <property type="molecule type" value="Genomic_DNA"/>
</dbReference>
<gene>
    <name evidence="2" type="ORF">HLB23_13335</name>
</gene>
<proteinExistence type="predicted"/>
<protein>
    <submittedName>
        <fullName evidence="2">Uncharacterized protein</fullName>
    </submittedName>
</protein>
<evidence type="ECO:0000256" key="1">
    <source>
        <dbReference type="SAM" id="MobiDB-lite"/>
    </source>
</evidence>